<keyword evidence="4" id="KW-0503">Monooxygenase</keyword>
<evidence type="ECO:0000256" key="1">
    <source>
        <dbReference type="ARBA" id="ARBA00022630"/>
    </source>
</evidence>
<dbReference type="Gene3D" id="3.20.20.30">
    <property type="entry name" value="Luciferase-like domain"/>
    <property type="match status" value="1"/>
</dbReference>
<dbReference type="SUPFAM" id="SSF51679">
    <property type="entry name" value="Bacterial luciferase-like"/>
    <property type="match status" value="1"/>
</dbReference>
<evidence type="ECO:0000313" key="7">
    <source>
        <dbReference type="Proteomes" id="UP001501705"/>
    </source>
</evidence>
<keyword evidence="3" id="KW-0560">Oxidoreductase</keyword>
<dbReference type="Pfam" id="PF00296">
    <property type="entry name" value="Bac_luciferase"/>
    <property type="match status" value="1"/>
</dbReference>
<name>A0ABN2EHK3_9ACTN</name>
<dbReference type="PANTHER" id="PTHR42847:SF4">
    <property type="entry name" value="ALKANESULFONATE MONOOXYGENASE-RELATED"/>
    <property type="match status" value="1"/>
</dbReference>
<organism evidence="6 7">
    <name type="scientific">Kribbella hippodromi</name>
    <dbReference type="NCBI Taxonomy" id="434347"/>
    <lineage>
        <taxon>Bacteria</taxon>
        <taxon>Bacillati</taxon>
        <taxon>Actinomycetota</taxon>
        <taxon>Actinomycetes</taxon>
        <taxon>Propionibacteriales</taxon>
        <taxon>Kribbellaceae</taxon>
        <taxon>Kribbella</taxon>
    </lineage>
</organism>
<feature type="domain" description="Luciferase-like" evidence="5">
    <location>
        <begin position="231"/>
        <end position="463"/>
    </location>
</feature>
<keyword evidence="7" id="KW-1185">Reference proteome</keyword>
<gene>
    <name evidence="6" type="ORF">GCM10009804_72080</name>
</gene>
<accession>A0ABN2EHK3</accession>
<keyword evidence="2" id="KW-0288">FMN</keyword>
<comment type="caution">
    <text evidence="6">The sequence shown here is derived from an EMBL/GenBank/DDBJ whole genome shotgun (WGS) entry which is preliminary data.</text>
</comment>
<reference evidence="6 7" key="1">
    <citation type="journal article" date="2019" name="Int. J. Syst. Evol. Microbiol.">
        <title>The Global Catalogue of Microorganisms (GCM) 10K type strain sequencing project: providing services to taxonomists for standard genome sequencing and annotation.</title>
        <authorList>
            <consortium name="The Broad Institute Genomics Platform"/>
            <consortium name="The Broad Institute Genome Sequencing Center for Infectious Disease"/>
            <person name="Wu L."/>
            <person name="Ma J."/>
        </authorList>
    </citation>
    <scope>NUCLEOTIDE SEQUENCE [LARGE SCALE GENOMIC DNA]</scope>
    <source>
        <strain evidence="6 7">JCM 15572</strain>
    </source>
</reference>
<dbReference type="InterPro" id="IPR027417">
    <property type="entry name" value="P-loop_NTPase"/>
</dbReference>
<dbReference type="InterPro" id="IPR011251">
    <property type="entry name" value="Luciferase-like_dom"/>
</dbReference>
<protein>
    <recommendedName>
        <fullName evidence="5">Luciferase-like domain-containing protein</fullName>
    </recommendedName>
</protein>
<evidence type="ECO:0000259" key="5">
    <source>
        <dbReference type="Pfam" id="PF00296"/>
    </source>
</evidence>
<sequence length="524" mass="57293">MVPARLDELAQILHYLAGWHYCHEQSHPESVSVVETAFVNELKLPSPCVVVLAGPGASGKTTWAAEHFGPELVVSSDRLRALVGSGEDDIAASTDAFALLEVVVRQRIGRGLTTVIDTLGLDKERRLEWLRVARAAGMACVAVAFDTPAEECRRRNRERTSKRIPADVLTSQLRSWKVTRTELPDEGYDDVLRPTAVRVVPEAFVASGAAAERQAERPTGLRFGLQLSSYTYKGDKAAWLREVAGRAEAAGFDAIYVMDHFRQIPQVGRAWEDFLESWTTLGYLAACTTRVRLGTLVSGITYRNVAHLGKIAATLDVLSGGRAVCGVGLAWFEAEHKAYGWPFPPVRDRYALLEDALQLLPVLWGPGNKPFHGKVLEVPDTTCYPRPLQSHLPVLVGGSGPRTVRLAARYADAVNVFGDITAVRKQAAYLREVSSRAVELTHLSTTLVGKDHRAVEQSVQRLRPRNVNPAAYAATVNAGTVDDQIGRFRELSEAGVAEVMISLPDLETLDSLDSVAEVISAFRV</sequence>
<dbReference type="Pfam" id="PF13671">
    <property type="entry name" value="AAA_33"/>
    <property type="match status" value="1"/>
</dbReference>
<dbReference type="EMBL" id="BAAAPH010000036">
    <property type="protein sequence ID" value="GAA1605454.1"/>
    <property type="molecule type" value="Genomic_DNA"/>
</dbReference>
<dbReference type="SUPFAM" id="SSF52540">
    <property type="entry name" value="P-loop containing nucleoside triphosphate hydrolases"/>
    <property type="match status" value="1"/>
</dbReference>
<proteinExistence type="predicted"/>
<evidence type="ECO:0000256" key="4">
    <source>
        <dbReference type="ARBA" id="ARBA00023033"/>
    </source>
</evidence>
<dbReference type="InterPro" id="IPR036661">
    <property type="entry name" value="Luciferase-like_sf"/>
</dbReference>
<evidence type="ECO:0000256" key="3">
    <source>
        <dbReference type="ARBA" id="ARBA00023002"/>
    </source>
</evidence>
<evidence type="ECO:0000313" key="6">
    <source>
        <dbReference type="EMBL" id="GAA1605454.1"/>
    </source>
</evidence>
<dbReference type="Gene3D" id="3.40.50.300">
    <property type="entry name" value="P-loop containing nucleotide triphosphate hydrolases"/>
    <property type="match status" value="1"/>
</dbReference>
<keyword evidence="1" id="KW-0285">Flavoprotein</keyword>
<dbReference type="InterPro" id="IPR050172">
    <property type="entry name" value="SsuD_RutA_monooxygenase"/>
</dbReference>
<evidence type="ECO:0000256" key="2">
    <source>
        <dbReference type="ARBA" id="ARBA00022643"/>
    </source>
</evidence>
<dbReference type="Proteomes" id="UP001501705">
    <property type="component" value="Unassembled WGS sequence"/>
</dbReference>
<dbReference type="PANTHER" id="PTHR42847">
    <property type="entry name" value="ALKANESULFONATE MONOOXYGENASE"/>
    <property type="match status" value="1"/>
</dbReference>